<evidence type="ECO:0000259" key="12">
    <source>
        <dbReference type="PROSITE" id="PS50111"/>
    </source>
</evidence>
<dbReference type="SUPFAM" id="SSF103190">
    <property type="entry name" value="Sensory domain-like"/>
    <property type="match status" value="1"/>
</dbReference>
<dbReference type="STRING" id="1122184.SAMN02745176_00086"/>
<feature type="transmembrane region" description="Helical" evidence="11">
    <location>
        <begin position="270"/>
        <end position="292"/>
    </location>
</feature>
<accession>A0A1M6AS62</accession>
<organism evidence="14 15">
    <name type="scientific">Lutispora thermophila DSM 19022</name>
    <dbReference type="NCBI Taxonomy" id="1122184"/>
    <lineage>
        <taxon>Bacteria</taxon>
        <taxon>Bacillati</taxon>
        <taxon>Bacillota</taxon>
        <taxon>Clostridia</taxon>
        <taxon>Lutisporales</taxon>
        <taxon>Lutisporaceae</taxon>
        <taxon>Lutispora</taxon>
    </lineage>
</organism>
<gene>
    <name evidence="14" type="ORF">SAMN02745176_00086</name>
</gene>
<evidence type="ECO:0000256" key="8">
    <source>
        <dbReference type="ARBA" id="ARBA00029447"/>
    </source>
</evidence>
<dbReference type="GO" id="GO:0005886">
    <property type="term" value="C:plasma membrane"/>
    <property type="evidence" value="ECO:0007669"/>
    <property type="project" value="UniProtKB-SubCell"/>
</dbReference>
<dbReference type="Gene3D" id="6.10.340.10">
    <property type="match status" value="1"/>
</dbReference>
<evidence type="ECO:0000256" key="10">
    <source>
        <dbReference type="SAM" id="Coils"/>
    </source>
</evidence>
<dbReference type="PANTHER" id="PTHR32089:SF112">
    <property type="entry name" value="LYSOZYME-LIKE PROTEIN-RELATED"/>
    <property type="match status" value="1"/>
</dbReference>
<dbReference type="EMBL" id="FQZS01000003">
    <property type="protein sequence ID" value="SHI39359.1"/>
    <property type="molecule type" value="Genomic_DNA"/>
</dbReference>
<keyword evidence="6 11" id="KW-0472">Membrane</keyword>
<dbReference type="Pfam" id="PF00672">
    <property type="entry name" value="HAMP"/>
    <property type="match status" value="1"/>
</dbReference>
<dbReference type="GO" id="GO:0006935">
    <property type="term" value="P:chemotaxis"/>
    <property type="evidence" value="ECO:0007669"/>
    <property type="project" value="UniProtKB-KW"/>
</dbReference>
<keyword evidence="2" id="KW-1003">Cell membrane</keyword>
<keyword evidence="4 11" id="KW-0812">Transmembrane</keyword>
<dbReference type="PANTHER" id="PTHR32089">
    <property type="entry name" value="METHYL-ACCEPTING CHEMOTAXIS PROTEIN MCPB"/>
    <property type="match status" value="1"/>
</dbReference>
<dbReference type="AlphaFoldDB" id="A0A1M6AS62"/>
<dbReference type="Gene3D" id="1.10.287.950">
    <property type="entry name" value="Methyl-accepting chemotaxis protein"/>
    <property type="match status" value="1"/>
</dbReference>
<dbReference type="CDD" id="cd18773">
    <property type="entry name" value="PDC1_HK_sensor"/>
    <property type="match status" value="1"/>
</dbReference>
<name>A0A1M6AS62_9FIRM</name>
<dbReference type="InterPro" id="IPR033479">
    <property type="entry name" value="dCache_1"/>
</dbReference>
<feature type="domain" description="Methyl-accepting transducer" evidence="12">
    <location>
        <begin position="361"/>
        <end position="597"/>
    </location>
</feature>
<evidence type="ECO:0000256" key="2">
    <source>
        <dbReference type="ARBA" id="ARBA00022475"/>
    </source>
</evidence>
<keyword evidence="3" id="KW-0145">Chemotaxis</keyword>
<evidence type="ECO:0000256" key="4">
    <source>
        <dbReference type="ARBA" id="ARBA00022692"/>
    </source>
</evidence>
<keyword evidence="15" id="KW-1185">Reference proteome</keyword>
<comment type="subcellular location">
    <subcellularLocation>
        <location evidence="1">Cell membrane</location>
        <topology evidence="1">Multi-pass membrane protein</topology>
    </subcellularLocation>
</comment>
<keyword evidence="10" id="KW-0175">Coiled coil</keyword>
<dbReference type="SMART" id="SM00283">
    <property type="entry name" value="MA"/>
    <property type="match status" value="1"/>
</dbReference>
<dbReference type="Pfam" id="PF02743">
    <property type="entry name" value="dCache_1"/>
    <property type="match status" value="1"/>
</dbReference>
<evidence type="ECO:0000259" key="13">
    <source>
        <dbReference type="PROSITE" id="PS50885"/>
    </source>
</evidence>
<evidence type="ECO:0000256" key="1">
    <source>
        <dbReference type="ARBA" id="ARBA00004651"/>
    </source>
</evidence>
<evidence type="ECO:0000256" key="3">
    <source>
        <dbReference type="ARBA" id="ARBA00022500"/>
    </source>
</evidence>
<reference evidence="14 15" key="1">
    <citation type="submission" date="2016-11" db="EMBL/GenBank/DDBJ databases">
        <authorList>
            <person name="Jaros S."/>
            <person name="Januszkiewicz K."/>
            <person name="Wedrychowicz H."/>
        </authorList>
    </citation>
    <scope>NUCLEOTIDE SEQUENCE [LARGE SCALE GENOMIC DNA]</scope>
    <source>
        <strain evidence="14 15">DSM 19022</strain>
    </source>
</reference>
<evidence type="ECO:0000313" key="15">
    <source>
        <dbReference type="Proteomes" id="UP000184442"/>
    </source>
</evidence>
<dbReference type="Pfam" id="PF00015">
    <property type="entry name" value="MCPsignal"/>
    <property type="match status" value="1"/>
</dbReference>
<dbReference type="InterPro" id="IPR004089">
    <property type="entry name" value="MCPsignal_dom"/>
</dbReference>
<dbReference type="SMART" id="SM00304">
    <property type="entry name" value="HAMP"/>
    <property type="match status" value="1"/>
</dbReference>
<keyword evidence="7 9" id="KW-0807">Transducer</keyword>
<dbReference type="CDD" id="cd11386">
    <property type="entry name" value="MCP_signal"/>
    <property type="match status" value="1"/>
</dbReference>
<dbReference type="PROSITE" id="PS50111">
    <property type="entry name" value="CHEMOTAXIS_TRANSDUC_2"/>
    <property type="match status" value="1"/>
</dbReference>
<evidence type="ECO:0000256" key="5">
    <source>
        <dbReference type="ARBA" id="ARBA00022989"/>
    </source>
</evidence>
<dbReference type="InterPro" id="IPR003660">
    <property type="entry name" value="HAMP_dom"/>
</dbReference>
<evidence type="ECO:0000256" key="7">
    <source>
        <dbReference type="ARBA" id="ARBA00023224"/>
    </source>
</evidence>
<dbReference type="InterPro" id="IPR029151">
    <property type="entry name" value="Sensor-like_sf"/>
</dbReference>
<evidence type="ECO:0000256" key="9">
    <source>
        <dbReference type="PROSITE-ProRule" id="PRU00284"/>
    </source>
</evidence>
<sequence>MVIILTIVPLFVQLSISLKDSTENLTTSVQALNESVNKNYLDKFESYINQIAKVIEIVPQTADVLFLEGYERERVIRKLVSSDNSIKRATLADGNGIILFSTETSLNGTDISGELWYKEAMKGNKYISNSFVDERLRLPVFTISVPVLDQSLRPAGVLSTQIGFDYIQSICQNIKTGETGYTYIVDKNGVVLAHPNYKEMVLNKYNAVTNMIEGAVNVVKGEKGTKEYINSKGKEVIGTYDIIPTTGWGIISEIEMWEIIKPIQKEKAKYAAIAIGFFIIAAIASYLLAAMITKPLLAMAKVAGEYQRGVLSNRIIVKSNDEIGKLQRAFNAMADSLAEILAEVNKAVEEVNLFSRELSDGANISAASIEEISAIVANVAEGASTQLSSLEETNRIANEVALSVDSVSISSKEVADYAREAAEKAQEGSDNIKIVNERMDVIKSNVENSAALVERLGTKSSQVSSIVKIIREIAERTNMLALNAAIEAARAGEAGKGFTVVADEVRKLADQTKEASMDIEKVIEEIQNETMDTVNAMHEGLKDVEHSVEAIEKTNGAFDKIITMIKIVSEKFIQVSEAVHQLKDEMDKINVSLEKVRQVSMATSEGTQNILAGTEEQASAFQQINESAARLNEMAEELQKTVSRFRL</sequence>
<keyword evidence="5 11" id="KW-1133">Transmembrane helix</keyword>
<comment type="similarity">
    <text evidence="8">Belongs to the methyl-accepting chemotaxis (MCP) protein family.</text>
</comment>
<evidence type="ECO:0000256" key="11">
    <source>
        <dbReference type="SAM" id="Phobius"/>
    </source>
</evidence>
<dbReference type="Proteomes" id="UP000184442">
    <property type="component" value="Unassembled WGS sequence"/>
</dbReference>
<dbReference type="CDD" id="cd06225">
    <property type="entry name" value="HAMP"/>
    <property type="match status" value="1"/>
</dbReference>
<protein>
    <submittedName>
        <fullName evidence="14">Methyl-accepting chemotaxis protein</fullName>
    </submittedName>
</protein>
<dbReference type="GO" id="GO:0007165">
    <property type="term" value="P:signal transduction"/>
    <property type="evidence" value="ECO:0007669"/>
    <property type="project" value="UniProtKB-KW"/>
</dbReference>
<feature type="coiled-coil region" evidence="10">
    <location>
        <begin position="579"/>
        <end position="641"/>
    </location>
</feature>
<dbReference type="Gene3D" id="3.30.450.20">
    <property type="entry name" value="PAS domain"/>
    <property type="match status" value="1"/>
</dbReference>
<dbReference type="CDD" id="cd12912">
    <property type="entry name" value="PDC2_MCP_like"/>
    <property type="match status" value="1"/>
</dbReference>
<evidence type="ECO:0000313" key="14">
    <source>
        <dbReference type="EMBL" id="SHI39359.1"/>
    </source>
</evidence>
<dbReference type="SUPFAM" id="SSF58104">
    <property type="entry name" value="Methyl-accepting chemotaxis protein (MCP) signaling domain"/>
    <property type="match status" value="1"/>
</dbReference>
<dbReference type="PROSITE" id="PS50885">
    <property type="entry name" value="HAMP"/>
    <property type="match status" value="1"/>
</dbReference>
<evidence type="ECO:0000256" key="6">
    <source>
        <dbReference type="ARBA" id="ARBA00023136"/>
    </source>
</evidence>
<feature type="domain" description="HAMP" evidence="13">
    <location>
        <begin position="290"/>
        <end position="342"/>
    </location>
</feature>
<proteinExistence type="inferred from homology"/>